<sequence length="524" mass="59912">MNMKKYYWGIGAALLCIFGGTGCTRPVQETPASGFTSVRHEILVDSLGRELVLNGINHVTKSPEDRYVYPNDEQLFKEFRNWGINCIRYGINWDGLEPEPGQYNESYLQEIDRRVRWAEENGIYLILDMHQDLFGRKFGNGAPEWATLDESLPHATGEVWSDSYLISPAVQKSFDNFWANSPAKNGTGIQDHYINVWGMLAERYANCKSVIGFDVMNEPFMGTQAQAVFQQFMEGYIQYLHKHGQTQVSLEAMTAVWDNEDQRAELMNQLTDKEAFTEILHAASETVSQFEQNELSRFYQKLRDRIRQADKNHLLFLEHNYFCNMGIKSSFHIPADTNGKPDSLCVYAAHAYDWVVDTDAAVNPGYERLDFIFSQLTASARERHLPALVGEWGAFYLGKSYLQSARHQIGLIEKYKLGHTYWCWWKDIETQDYFSSVISRPYPQIVNGQLLSYSSTDGLTCQWKEDKTSPAPTLIFLPDLKAVSPEQIRITPESSWELIPLEKGSKAGFLSITPTGTVRSLQLK</sequence>
<gene>
    <name evidence="7" type="ORF">DW921_11200</name>
</gene>
<evidence type="ECO:0000259" key="5">
    <source>
        <dbReference type="Pfam" id="PF00150"/>
    </source>
</evidence>
<organism evidence="7 8">
    <name type="scientific">Phocaeicola coprophilus</name>
    <dbReference type="NCBI Taxonomy" id="387090"/>
    <lineage>
        <taxon>Bacteria</taxon>
        <taxon>Pseudomonadati</taxon>
        <taxon>Bacteroidota</taxon>
        <taxon>Bacteroidia</taxon>
        <taxon>Bacteroidales</taxon>
        <taxon>Bacteroidaceae</taxon>
        <taxon>Phocaeicola</taxon>
    </lineage>
</organism>
<evidence type="ECO:0000313" key="8">
    <source>
        <dbReference type="Proteomes" id="UP000283855"/>
    </source>
</evidence>
<dbReference type="AlphaFoldDB" id="A0A413SXK0"/>
<dbReference type="PANTHER" id="PTHR31308:SF3">
    <property type="entry name" value="ENDOGLYCOCERAMIDASE"/>
    <property type="match status" value="1"/>
</dbReference>
<dbReference type="Pfam" id="PF00150">
    <property type="entry name" value="Cellulase"/>
    <property type="match status" value="1"/>
</dbReference>
<dbReference type="Gene3D" id="2.60.40.1180">
    <property type="entry name" value="Golgi alpha-mannosidase II"/>
    <property type="match status" value="1"/>
</dbReference>
<dbReference type="Pfam" id="PF18564">
    <property type="entry name" value="Glyco_hydro_5_C"/>
    <property type="match status" value="1"/>
</dbReference>
<dbReference type="InterPro" id="IPR017853">
    <property type="entry name" value="GH"/>
</dbReference>
<accession>A0A413SXK0</accession>
<evidence type="ECO:0008006" key="9">
    <source>
        <dbReference type="Google" id="ProtNLM"/>
    </source>
</evidence>
<dbReference type="PROSITE" id="PS51257">
    <property type="entry name" value="PROKAR_LIPOPROTEIN"/>
    <property type="match status" value="1"/>
</dbReference>
<keyword evidence="2 4" id="KW-0378">Hydrolase</keyword>
<dbReference type="PANTHER" id="PTHR31308">
    <property type="match status" value="1"/>
</dbReference>
<reference evidence="7 8" key="1">
    <citation type="submission" date="2018-08" db="EMBL/GenBank/DDBJ databases">
        <title>A genome reference for cultivated species of the human gut microbiota.</title>
        <authorList>
            <person name="Zou Y."/>
            <person name="Xue W."/>
            <person name="Luo G."/>
        </authorList>
    </citation>
    <scope>NUCLEOTIDE SEQUENCE [LARGE SCALE GENOMIC DNA]</scope>
    <source>
        <strain evidence="7 8">AM42-38</strain>
    </source>
</reference>
<proteinExistence type="inferred from homology"/>
<dbReference type="Proteomes" id="UP000283855">
    <property type="component" value="Unassembled WGS sequence"/>
</dbReference>
<feature type="domain" description="Glycoside hydrolase family 5" evidence="5">
    <location>
        <begin position="48"/>
        <end position="426"/>
    </location>
</feature>
<protein>
    <recommendedName>
        <fullName evidence="9">Glycoside hydrolase family 5 domain-containing protein</fullName>
    </recommendedName>
</protein>
<dbReference type="InterPro" id="IPR013780">
    <property type="entry name" value="Glyco_hydro_b"/>
</dbReference>
<comment type="caution">
    <text evidence="7">The sequence shown here is derived from an EMBL/GenBank/DDBJ whole genome shotgun (WGS) entry which is preliminary data.</text>
</comment>
<dbReference type="SUPFAM" id="SSF51445">
    <property type="entry name" value="(Trans)glycosidases"/>
    <property type="match status" value="1"/>
</dbReference>
<dbReference type="GO" id="GO:0000272">
    <property type="term" value="P:polysaccharide catabolic process"/>
    <property type="evidence" value="ECO:0007669"/>
    <property type="project" value="InterPro"/>
</dbReference>
<evidence type="ECO:0000256" key="1">
    <source>
        <dbReference type="ARBA" id="ARBA00005641"/>
    </source>
</evidence>
<dbReference type="InterPro" id="IPR052066">
    <property type="entry name" value="Glycosphingolipid_Hydrolases"/>
</dbReference>
<evidence type="ECO:0000259" key="6">
    <source>
        <dbReference type="Pfam" id="PF18564"/>
    </source>
</evidence>
<evidence type="ECO:0000256" key="4">
    <source>
        <dbReference type="RuleBase" id="RU361153"/>
    </source>
</evidence>
<dbReference type="InterPro" id="IPR018087">
    <property type="entry name" value="Glyco_hydro_5_CS"/>
</dbReference>
<dbReference type="GO" id="GO:0016042">
    <property type="term" value="P:lipid catabolic process"/>
    <property type="evidence" value="ECO:0007669"/>
    <property type="project" value="UniProtKB-ARBA"/>
</dbReference>
<name>A0A413SXK0_9BACT</name>
<dbReference type="InterPro" id="IPR001547">
    <property type="entry name" value="Glyco_hydro_5"/>
</dbReference>
<dbReference type="EMBL" id="QSFT01000026">
    <property type="protein sequence ID" value="RHA74164.1"/>
    <property type="molecule type" value="Genomic_DNA"/>
</dbReference>
<dbReference type="GO" id="GO:1901136">
    <property type="term" value="P:carbohydrate derivative catabolic process"/>
    <property type="evidence" value="ECO:0007669"/>
    <property type="project" value="UniProtKB-ARBA"/>
</dbReference>
<comment type="similarity">
    <text evidence="1 4">Belongs to the glycosyl hydrolase 5 (cellulase A) family.</text>
</comment>
<evidence type="ECO:0000256" key="3">
    <source>
        <dbReference type="ARBA" id="ARBA00023295"/>
    </source>
</evidence>
<dbReference type="Gene3D" id="3.20.20.80">
    <property type="entry name" value="Glycosidases"/>
    <property type="match status" value="1"/>
</dbReference>
<evidence type="ECO:0000313" key="7">
    <source>
        <dbReference type="EMBL" id="RHA74164.1"/>
    </source>
</evidence>
<feature type="domain" description="Glycoside hydrolase family 5 C-terminal" evidence="6">
    <location>
        <begin position="440"/>
        <end position="498"/>
    </location>
</feature>
<evidence type="ECO:0000256" key="2">
    <source>
        <dbReference type="ARBA" id="ARBA00022801"/>
    </source>
</evidence>
<dbReference type="InterPro" id="IPR041036">
    <property type="entry name" value="GH5_C"/>
</dbReference>
<dbReference type="GO" id="GO:0004553">
    <property type="term" value="F:hydrolase activity, hydrolyzing O-glycosyl compounds"/>
    <property type="evidence" value="ECO:0007669"/>
    <property type="project" value="InterPro"/>
</dbReference>
<dbReference type="PROSITE" id="PS00659">
    <property type="entry name" value="GLYCOSYL_HYDROL_F5"/>
    <property type="match status" value="1"/>
</dbReference>
<keyword evidence="3 4" id="KW-0326">Glycosidase</keyword>